<evidence type="ECO:0000313" key="2">
    <source>
        <dbReference type="EMBL" id="PSN71250.1"/>
    </source>
</evidence>
<name>A0A2T2P0P3_CORCC</name>
<organism evidence="2 3">
    <name type="scientific">Corynespora cassiicola Philippines</name>
    <dbReference type="NCBI Taxonomy" id="1448308"/>
    <lineage>
        <taxon>Eukaryota</taxon>
        <taxon>Fungi</taxon>
        <taxon>Dikarya</taxon>
        <taxon>Ascomycota</taxon>
        <taxon>Pezizomycotina</taxon>
        <taxon>Dothideomycetes</taxon>
        <taxon>Pleosporomycetidae</taxon>
        <taxon>Pleosporales</taxon>
        <taxon>Corynesporascaceae</taxon>
        <taxon>Corynespora</taxon>
    </lineage>
</organism>
<evidence type="ECO:0000256" key="1">
    <source>
        <dbReference type="SAM" id="MobiDB-lite"/>
    </source>
</evidence>
<protein>
    <submittedName>
        <fullName evidence="2">Uncharacterized protein</fullName>
    </submittedName>
</protein>
<reference evidence="2 3" key="1">
    <citation type="journal article" date="2018" name="Front. Microbiol.">
        <title>Genome-Wide Analysis of Corynespora cassiicola Leaf Fall Disease Putative Effectors.</title>
        <authorList>
            <person name="Lopez D."/>
            <person name="Ribeiro S."/>
            <person name="Label P."/>
            <person name="Fumanal B."/>
            <person name="Venisse J.S."/>
            <person name="Kohler A."/>
            <person name="de Oliveira R.R."/>
            <person name="Labutti K."/>
            <person name="Lipzen A."/>
            <person name="Lail K."/>
            <person name="Bauer D."/>
            <person name="Ohm R.A."/>
            <person name="Barry K.W."/>
            <person name="Spatafora J."/>
            <person name="Grigoriev I.V."/>
            <person name="Martin F.M."/>
            <person name="Pujade-Renaud V."/>
        </authorList>
    </citation>
    <scope>NUCLEOTIDE SEQUENCE [LARGE SCALE GENOMIC DNA]</scope>
    <source>
        <strain evidence="2 3">Philippines</strain>
    </source>
</reference>
<proteinExistence type="predicted"/>
<dbReference type="EMBL" id="KZ678131">
    <property type="protein sequence ID" value="PSN71250.1"/>
    <property type="molecule type" value="Genomic_DNA"/>
</dbReference>
<sequence length="128" mass="12016">MSICRVQPRGGGGGGGDDGCGGCGGGGCGGAAAGWWCARCDDEPGLGEKGCGNVPGLLAMGAVPGAVPGPFRGGQDLPAMERPGGQAPPSHPAGEAGGAPSGPGSSAQTGSRGGLAVGEAREGMFFFC</sequence>
<dbReference type="Proteomes" id="UP000240883">
    <property type="component" value="Unassembled WGS sequence"/>
</dbReference>
<feature type="region of interest" description="Disordered" evidence="1">
    <location>
        <begin position="69"/>
        <end position="115"/>
    </location>
</feature>
<dbReference type="STRING" id="1448308.A0A2T2P0P3"/>
<gene>
    <name evidence="2" type="ORF">BS50DRAFT_279058</name>
</gene>
<keyword evidence="3" id="KW-1185">Reference proteome</keyword>
<evidence type="ECO:0000313" key="3">
    <source>
        <dbReference type="Proteomes" id="UP000240883"/>
    </source>
</evidence>
<accession>A0A2T2P0P3</accession>
<dbReference type="AlphaFoldDB" id="A0A2T2P0P3"/>